<evidence type="ECO:0000313" key="1">
    <source>
        <dbReference type="EMBL" id="KIO11895.1"/>
    </source>
</evidence>
<sequence length="589" mass="65262">MRSVCSLRGSFDVRARGGVHNLPTELLSYVFELVTHALSQDERNTLGTGQRRLPFHPHSIRAPVPLSAVNRRWRRVALSTPSLWTSIFVSVDNVVDCTIGDERNPSSFCGSKRLLDVESLAYFLLRSGNCTLDIFIDGRDPEWDFSDYLDGDGDDATDGRPSAQHPFDAQIMTQILDILGHHVYRWRSVTVFSDTWAPLHAALCCLSVPRVGQGGFFNSRRGASCLETLKLMQCDEYNLRNEHFGSGAFKEPITTPFATLAGYPDGPSSLMLPARLRSISLCGIHVNWSDFTRFISSTWGGLSNGIENLELSYHHRDVRPDVTAFRQILEGCANLRSLILKHSGPQWVGRAPQGPSVLLPRLETLHLVFDNAEEAALTMSTLRCPGLKALILEDDTEAQYSPNDASLLLIYCGTGALRTPPRPGDDSTYDSLTCLPHSEMRSNVPPFPSVQDLTLEYVSASCLVPYALLFAGLPNLRHLALRHIPKYAFGSLLPQPFFCDWESASDIRTPLPCARLESIEATHTEGAVYSILGSTLRERAKLGAPRIPEVMLRLEGGHCSVPGPTELAYEEITCLDLAKTSERDAEYFN</sequence>
<dbReference type="InParanoid" id="A0A0C3PDP5"/>
<proteinExistence type="predicted"/>
<dbReference type="InterPro" id="IPR032675">
    <property type="entry name" value="LRR_dom_sf"/>
</dbReference>
<dbReference type="EMBL" id="KN831949">
    <property type="protein sequence ID" value="KIO11895.1"/>
    <property type="molecule type" value="Genomic_DNA"/>
</dbReference>
<protein>
    <submittedName>
        <fullName evidence="1">Uncharacterized protein</fullName>
    </submittedName>
</protein>
<reference evidence="2" key="2">
    <citation type="submission" date="2015-01" db="EMBL/GenBank/DDBJ databases">
        <title>Evolutionary Origins and Diversification of the Mycorrhizal Mutualists.</title>
        <authorList>
            <consortium name="DOE Joint Genome Institute"/>
            <consortium name="Mycorrhizal Genomics Consortium"/>
            <person name="Kohler A."/>
            <person name="Kuo A."/>
            <person name="Nagy L.G."/>
            <person name="Floudas D."/>
            <person name="Copeland A."/>
            <person name="Barry K.W."/>
            <person name="Cichocki N."/>
            <person name="Veneault-Fourrey C."/>
            <person name="LaButti K."/>
            <person name="Lindquist E.A."/>
            <person name="Lipzen A."/>
            <person name="Lundell T."/>
            <person name="Morin E."/>
            <person name="Murat C."/>
            <person name="Riley R."/>
            <person name="Ohm R."/>
            <person name="Sun H."/>
            <person name="Tunlid A."/>
            <person name="Henrissat B."/>
            <person name="Grigoriev I.V."/>
            <person name="Hibbett D.S."/>
            <person name="Martin F."/>
        </authorList>
    </citation>
    <scope>NUCLEOTIDE SEQUENCE [LARGE SCALE GENOMIC DNA]</scope>
    <source>
        <strain evidence="2">Marx 270</strain>
    </source>
</reference>
<evidence type="ECO:0000313" key="2">
    <source>
        <dbReference type="Proteomes" id="UP000054217"/>
    </source>
</evidence>
<dbReference type="OrthoDB" id="3237066at2759"/>
<dbReference type="STRING" id="870435.A0A0C3PDP5"/>
<dbReference type="AlphaFoldDB" id="A0A0C3PDP5"/>
<accession>A0A0C3PDP5</accession>
<reference evidence="1 2" key="1">
    <citation type="submission" date="2014-04" db="EMBL/GenBank/DDBJ databases">
        <authorList>
            <consortium name="DOE Joint Genome Institute"/>
            <person name="Kuo A."/>
            <person name="Kohler A."/>
            <person name="Costa M.D."/>
            <person name="Nagy L.G."/>
            <person name="Floudas D."/>
            <person name="Copeland A."/>
            <person name="Barry K.W."/>
            <person name="Cichocki N."/>
            <person name="Veneault-Fourrey C."/>
            <person name="LaButti K."/>
            <person name="Lindquist E.A."/>
            <person name="Lipzen A."/>
            <person name="Lundell T."/>
            <person name="Morin E."/>
            <person name="Murat C."/>
            <person name="Sun H."/>
            <person name="Tunlid A."/>
            <person name="Henrissat B."/>
            <person name="Grigoriev I.V."/>
            <person name="Hibbett D.S."/>
            <person name="Martin F."/>
            <person name="Nordberg H.P."/>
            <person name="Cantor M.N."/>
            <person name="Hua S.X."/>
        </authorList>
    </citation>
    <scope>NUCLEOTIDE SEQUENCE [LARGE SCALE GENOMIC DNA]</scope>
    <source>
        <strain evidence="1 2">Marx 270</strain>
    </source>
</reference>
<organism evidence="1 2">
    <name type="scientific">Pisolithus tinctorius Marx 270</name>
    <dbReference type="NCBI Taxonomy" id="870435"/>
    <lineage>
        <taxon>Eukaryota</taxon>
        <taxon>Fungi</taxon>
        <taxon>Dikarya</taxon>
        <taxon>Basidiomycota</taxon>
        <taxon>Agaricomycotina</taxon>
        <taxon>Agaricomycetes</taxon>
        <taxon>Agaricomycetidae</taxon>
        <taxon>Boletales</taxon>
        <taxon>Sclerodermatineae</taxon>
        <taxon>Pisolithaceae</taxon>
        <taxon>Pisolithus</taxon>
    </lineage>
</organism>
<dbReference type="Proteomes" id="UP000054217">
    <property type="component" value="Unassembled WGS sequence"/>
</dbReference>
<dbReference type="HOGENOM" id="CLU_020999_2_0_1"/>
<dbReference type="Gene3D" id="3.80.10.10">
    <property type="entry name" value="Ribonuclease Inhibitor"/>
    <property type="match status" value="1"/>
</dbReference>
<keyword evidence="2" id="KW-1185">Reference proteome</keyword>
<gene>
    <name evidence="1" type="ORF">M404DRAFT_994588</name>
</gene>
<dbReference type="Gene3D" id="1.20.1280.50">
    <property type="match status" value="1"/>
</dbReference>
<dbReference type="SUPFAM" id="SSF52047">
    <property type="entry name" value="RNI-like"/>
    <property type="match status" value="1"/>
</dbReference>
<name>A0A0C3PDP5_PISTI</name>